<accession>F2RZQ1</accession>
<dbReference type="InterPro" id="IPR031814">
    <property type="entry name" value="ALG11_N"/>
</dbReference>
<dbReference type="AlphaFoldDB" id="F2RZQ1"/>
<evidence type="ECO:0000256" key="3">
    <source>
        <dbReference type="ARBA" id="ARBA00022824"/>
    </source>
</evidence>
<gene>
    <name evidence="6" type="ORF">TESG_04278</name>
</gene>
<dbReference type="OrthoDB" id="2276068at2759"/>
<evidence type="ECO:0000256" key="4">
    <source>
        <dbReference type="SAM" id="MobiDB-lite"/>
    </source>
</evidence>
<dbReference type="Proteomes" id="UP000009172">
    <property type="component" value="Unassembled WGS sequence"/>
</dbReference>
<dbReference type="Pfam" id="PF15924">
    <property type="entry name" value="ALG11_N"/>
    <property type="match status" value="1"/>
</dbReference>
<evidence type="ECO:0000256" key="2">
    <source>
        <dbReference type="ARBA" id="ARBA00022679"/>
    </source>
</evidence>
<reference evidence="7" key="1">
    <citation type="journal article" date="2012" name="MBio">
        <title>Comparative genome analysis of Trichophyton rubrum and related dermatophytes reveals candidate genes involved in infection.</title>
        <authorList>
            <person name="Martinez D.A."/>
            <person name="Oliver B.G."/>
            <person name="Graeser Y."/>
            <person name="Goldberg J.M."/>
            <person name="Li W."/>
            <person name="Martinez-Rossi N.M."/>
            <person name="Monod M."/>
            <person name="Shelest E."/>
            <person name="Barton R.C."/>
            <person name="Birch E."/>
            <person name="Brakhage A.A."/>
            <person name="Chen Z."/>
            <person name="Gurr S.J."/>
            <person name="Heiman D."/>
            <person name="Heitman J."/>
            <person name="Kosti I."/>
            <person name="Rossi A."/>
            <person name="Saif S."/>
            <person name="Samalova M."/>
            <person name="Saunders C.W."/>
            <person name="Shea T."/>
            <person name="Summerbell R.C."/>
            <person name="Xu J."/>
            <person name="Young S."/>
            <person name="Zeng Q."/>
            <person name="Birren B.W."/>
            <person name="Cuomo C.A."/>
            <person name="White T.C."/>
        </authorList>
    </citation>
    <scope>NUCLEOTIDE SEQUENCE [LARGE SCALE GENOMIC DNA]</scope>
    <source>
        <strain evidence="7">CBS 112818</strain>
    </source>
</reference>
<keyword evidence="2" id="KW-0808">Transferase</keyword>
<dbReference type="HOGENOM" id="CLU_984157_0_0_1"/>
<feature type="domain" description="ALG11 mannosyltransferase N-terminal" evidence="5">
    <location>
        <begin position="110"/>
        <end position="242"/>
    </location>
</feature>
<protein>
    <submittedName>
        <fullName evidence="6">Alpha-1,2-mannosyltransferase</fullName>
    </submittedName>
</protein>
<keyword evidence="3" id="KW-0256">Endoplasmic reticulum</keyword>
<dbReference type="GO" id="GO:0006487">
    <property type="term" value="P:protein N-linked glycosylation"/>
    <property type="evidence" value="ECO:0007669"/>
    <property type="project" value="TreeGrafter"/>
</dbReference>
<name>F2RZQ1_TRIT1</name>
<dbReference type="EMBL" id="GG698497">
    <property type="protein sequence ID" value="EGD96850.1"/>
    <property type="molecule type" value="Genomic_DNA"/>
</dbReference>
<dbReference type="PANTHER" id="PTHR45919:SF1">
    <property type="entry name" value="GDP-MAN:MAN(3)GLCNAC(2)-PP-DOL ALPHA-1,2-MANNOSYLTRANSFERASE"/>
    <property type="match status" value="1"/>
</dbReference>
<sequence>MLSPVAAAVAAVVALISLVLFTPSLPGYIVRSALQWLGYLNQKKSEARRALIRARVRVEEEDYRSRRARQTADLKVEEDWETVDKDGGDNGQSSSTSSSNERNCSDWAGIVGFFHPFCNAGGGGERVLWAAIAAVQKRWPKAICAVYTGDHDVDKATMLKNIEVGYLYSLLHPPTVVFLYLSMRRYVLSSTWPHFTLLGQSIGSLILAHDAFTLLVPDIFIDTMGYAFASALSHYLFPEVPTGSRHIRFQRPEFRGGKRLERNRQKTLLAHVCATIRLGRIYN</sequence>
<dbReference type="GO" id="GO:0005789">
    <property type="term" value="C:endoplasmic reticulum membrane"/>
    <property type="evidence" value="ECO:0007669"/>
    <property type="project" value="UniProtKB-SubCell"/>
</dbReference>
<feature type="compositionally biased region" description="Basic and acidic residues" evidence="4">
    <location>
        <begin position="78"/>
        <end position="88"/>
    </location>
</feature>
<feature type="compositionally biased region" description="Low complexity" evidence="4">
    <location>
        <begin position="91"/>
        <end position="102"/>
    </location>
</feature>
<organism evidence="6 7">
    <name type="scientific">Trichophyton tonsurans (strain CBS 112818)</name>
    <name type="common">Scalp ringworm fungus</name>
    <dbReference type="NCBI Taxonomy" id="647933"/>
    <lineage>
        <taxon>Eukaryota</taxon>
        <taxon>Fungi</taxon>
        <taxon>Dikarya</taxon>
        <taxon>Ascomycota</taxon>
        <taxon>Pezizomycotina</taxon>
        <taxon>Eurotiomycetes</taxon>
        <taxon>Eurotiomycetidae</taxon>
        <taxon>Onygenales</taxon>
        <taxon>Arthrodermataceae</taxon>
        <taxon>Trichophyton</taxon>
    </lineage>
</organism>
<comment type="subcellular location">
    <subcellularLocation>
        <location evidence="1">Endoplasmic reticulum membrane</location>
    </subcellularLocation>
</comment>
<dbReference type="InterPro" id="IPR038013">
    <property type="entry name" value="ALG11"/>
</dbReference>
<evidence type="ECO:0000313" key="6">
    <source>
        <dbReference type="EMBL" id="EGD96850.1"/>
    </source>
</evidence>
<keyword evidence="7" id="KW-1185">Reference proteome</keyword>
<evidence type="ECO:0000256" key="1">
    <source>
        <dbReference type="ARBA" id="ARBA00004586"/>
    </source>
</evidence>
<proteinExistence type="predicted"/>
<feature type="region of interest" description="Disordered" evidence="4">
    <location>
        <begin position="78"/>
        <end position="102"/>
    </location>
</feature>
<dbReference type="GO" id="GO:0004377">
    <property type="term" value="F:GDP-Man:Man(3)GlcNAc(2)-PP-Dol alpha-1,2-mannosyltransferase activity"/>
    <property type="evidence" value="ECO:0007669"/>
    <property type="project" value="InterPro"/>
</dbReference>
<evidence type="ECO:0000259" key="5">
    <source>
        <dbReference type="Pfam" id="PF15924"/>
    </source>
</evidence>
<evidence type="ECO:0000313" key="7">
    <source>
        <dbReference type="Proteomes" id="UP000009172"/>
    </source>
</evidence>
<dbReference type="PANTHER" id="PTHR45919">
    <property type="entry name" value="GDP-MAN:MAN(3)GLCNAC(2)-PP-DOL ALPHA-1,2-MANNOSYLTRANSFERASE"/>
    <property type="match status" value="1"/>
</dbReference>